<accession>A0ABY3XJR2</accession>
<dbReference type="RefSeq" id="WP_148648861.1">
    <property type="nucleotide sequence ID" value="NZ_CP011131.1"/>
</dbReference>
<dbReference type="EMBL" id="CP093547">
    <property type="protein sequence ID" value="UNP31870.1"/>
    <property type="molecule type" value="Genomic_DNA"/>
</dbReference>
<name>A0ABY3XJR2_9GAMM</name>
<evidence type="ECO:0000313" key="1">
    <source>
        <dbReference type="EMBL" id="UNP31870.1"/>
    </source>
</evidence>
<organism evidence="1 2">
    <name type="scientific">Lysobacter gummosus</name>
    <dbReference type="NCBI Taxonomy" id="262324"/>
    <lineage>
        <taxon>Bacteria</taxon>
        <taxon>Pseudomonadati</taxon>
        <taxon>Pseudomonadota</taxon>
        <taxon>Gammaproteobacteria</taxon>
        <taxon>Lysobacterales</taxon>
        <taxon>Lysobacteraceae</taxon>
        <taxon>Lysobacter</taxon>
    </lineage>
</organism>
<proteinExistence type="predicted"/>
<reference evidence="1 2" key="1">
    <citation type="submission" date="2022-03" db="EMBL/GenBank/DDBJ databases">
        <title>Complete genome sequence of Lysobacter capsici VKM B-2533 and Lysobacter gummosus 10.1.1, promising sources of lytic agents.</title>
        <authorList>
            <person name="Tarlachkov S.V."/>
            <person name="Kudryakova I.V."/>
            <person name="Afoshin A.S."/>
            <person name="Leontyevskaya E.A."/>
            <person name="Leontyevskaya N.V."/>
        </authorList>
    </citation>
    <scope>NUCLEOTIDE SEQUENCE [LARGE SCALE GENOMIC DNA]</scope>
    <source>
        <strain evidence="1 2">10.1.1</strain>
    </source>
</reference>
<dbReference type="Proteomes" id="UP000829194">
    <property type="component" value="Chromosome"/>
</dbReference>
<evidence type="ECO:0000313" key="2">
    <source>
        <dbReference type="Proteomes" id="UP000829194"/>
    </source>
</evidence>
<sequence length="68" mass="7821">MATDADIDEIKRMCAVVFCELQDIRRRLDIEPAGGRDEEACRETMEASLKLLDRRMQSLAKDRSGYDL</sequence>
<protein>
    <submittedName>
        <fullName evidence="1">Uncharacterized protein</fullName>
    </submittedName>
</protein>
<keyword evidence="2" id="KW-1185">Reference proteome</keyword>
<gene>
    <name evidence="1" type="ORF">MOV92_11715</name>
</gene>